<dbReference type="Pfam" id="PF16178">
    <property type="entry name" value="Anoct_dimer"/>
    <property type="match status" value="1"/>
</dbReference>
<comment type="caution">
    <text evidence="3">The sequence shown here is derived from an EMBL/GenBank/DDBJ whole genome shotgun (WGS) entry which is preliminary data.</text>
</comment>
<protein>
    <recommendedName>
        <fullName evidence="2">Anoctamin dimerisation domain-containing protein</fullName>
    </recommendedName>
</protein>
<evidence type="ECO:0000313" key="4">
    <source>
        <dbReference type="Proteomes" id="UP001152622"/>
    </source>
</evidence>
<sequence length="174" mass="19929">MAGNAPENGGATPQTSPEPNGYEQTGPEQSSPMQSDPQPRHFLKDVIFHGKFQMLKALTPEENTRCRQGLYFQDGERRVDYVLTYTVKKPSTGRSRRISRLTDNALTRSLRQSLHRSHAPPARPDLETATQDHSHDYHEDDRRFHREEFEGNLRDMGLELERDEDTRSSRGLPG</sequence>
<keyword evidence="4" id="KW-1185">Reference proteome</keyword>
<evidence type="ECO:0000313" key="3">
    <source>
        <dbReference type="EMBL" id="KAJ8349359.1"/>
    </source>
</evidence>
<feature type="region of interest" description="Disordered" evidence="1">
    <location>
        <begin position="1"/>
        <end position="40"/>
    </location>
</feature>
<organism evidence="3 4">
    <name type="scientific">Synaphobranchus kaupii</name>
    <name type="common">Kaup's arrowtooth eel</name>
    <dbReference type="NCBI Taxonomy" id="118154"/>
    <lineage>
        <taxon>Eukaryota</taxon>
        <taxon>Metazoa</taxon>
        <taxon>Chordata</taxon>
        <taxon>Craniata</taxon>
        <taxon>Vertebrata</taxon>
        <taxon>Euteleostomi</taxon>
        <taxon>Actinopterygii</taxon>
        <taxon>Neopterygii</taxon>
        <taxon>Teleostei</taxon>
        <taxon>Anguilliformes</taxon>
        <taxon>Synaphobranchidae</taxon>
        <taxon>Synaphobranchus</taxon>
    </lineage>
</organism>
<dbReference type="AlphaFoldDB" id="A0A9Q1F1P5"/>
<gene>
    <name evidence="3" type="ORF">SKAU_G00244890</name>
</gene>
<feature type="domain" description="Anoctamin dimerisation" evidence="2">
    <location>
        <begin position="71"/>
        <end position="166"/>
    </location>
</feature>
<dbReference type="InterPro" id="IPR032394">
    <property type="entry name" value="Anoct_dimer"/>
</dbReference>
<proteinExistence type="predicted"/>
<evidence type="ECO:0000259" key="2">
    <source>
        <dbReference type="Pfam" id="PF16178"/>
    </source>
</evidence>
<name>A0A9Q1F1P5_SYNKA</name>
<feature type="compositionally biased region" description="Polar residues" evidence="1">
    <location>
        <begin position="11"/>
        <end position="37"/>
    </location>
</feature>
<dbReference type="Proteomes" id="UP001152622">
    <property type="component" value="Chromosome 9"/>
</dbReference>
<dbReference type="EMBL" id="JAINUF010000009">
    <property type="protein sequence ID" value="KAJ8349359.1"/>
    <property type="molecule type" value="Genomic_DNA"/>
</dbReference>
<dbReference type="GO" id="GO:0046983">
    <property type="term" value="F:protein dimerization activity"/>
    <property type="evidence" value="ECO:0007669"/>
    <property type="project" value="InterPro"/>
</dbReference>
<evidence type="ECO:0000256" key="1">
    <source>
        <dbReference type="SAM" id="MobiDB-lite"/>
    </source>
</evidence>
<feature type="region of interest" description="Disordered" evidence="1">
    <location>
        <begin position="110"/>
        <end position="174"/>
    </location>
</feature>
<reference evidence="3" key="1">
    <citation type="journal article" date="2023" name="Science">
        <title>Genome structures resolve the early diversification of teleost fishes.</title>
        <authorList>
            <person name="Parey E."/>
            <person name="Louis A."/>
            <person name="Montfort J."/>
            <person name="Bouchez O."/>
            <person name="Roques C."/>
            <person name="Iampietro C."/>
            <person name="Lluch J."/>
            <person name="Castinel A."/>
            <person name="Donnadieu C."/>
            <person name="Desvignes T."/>
            <person name="Floi Bucao C."/>
            <person name="Jouanno E."/>
            <person name="Wen M."/>
            <person name="Mejri S."/>
            <person name="Dirks R."/>
            <person name="Jansen H."/>
            <person name="Henkel C."/>
            <person name="Chen W.J."/>
            <person name="Zahm M."/>
            <person name="Cabau C."/>
            <person name="Klopp C."/>
            <person name="Thompson A.W."/>
            <person name="Robinson-Rechavi M."/>
            <person name="Braasch I."/>
            <person name="Lecointre G."/>
            <person name="Bobe J."/>
            <person name="Postlethwait J.H."/>
            <person name="Berthelot C."/>
            <person name="Roest Crollius H."/>
            <person name="Guiguen Y."/>
        </authorList>
    </citation>
    <scope>NUCLEOTIDE SEQUENCE</scope>
    <source>
        <strain evidence="3">WJC10195</strain>
    </source>
</reference>
<accession>A0A9Q1F1P5</accession>
<dbReference type="OrthoDB" id="8947334at2759"/>
<feature type="compositionally biased region" description="Basic and acidic residues" evidence="1">
    <location>
        <begin position="124"/>
        <end position="168"/>
    </location>
</feature>